<comment type="caution">
    <text evidence="1">The sequence shown here is derived from an EMBL/GenBank/DDBJ whole genome shotgun (WGS) entry which is preliminary data.</text>
</comment>
<name>A0ABQ2DCQ9_9BACI</name>
<evidence type="ECO:0000313" key="2">
    <source>
        <dbReference type="Proteomes" id="UP000634435"/>
    </source>
</evidence>
<reference evidence="2" key="1">
    <citation type="journal article" date="2019" name="Int. J. Syst. Evol. Microbiol.">
        <title>The Global Catalogue of Microorganisms (GCM) 10K type strain sequencing project: providing services to taxonomists for standard genome sequencing and annotation.</title>
        <authorList>
            <consortium name="The Broad Institute Genomics Platform"/>
            <consortium name="The Broad Institute Genome Sequencing Center for Infectious Disease"/>
            <person name="Wu L."/>
            <person name="Ma J."/>
        </authorList>
    </citation>
    <scope>NUCLEOTIDE SEQUENCE [LARGE SCALE GENOMIC DNA]</scope>
    <source>
        <strain evidence="2">JCM 30071</strain>
    </source>
</reference>
<accession>A0ABQ2DCQ9</accession>
<proteinExistence type="predicted"/>
<organism evidence="1 2">
    <name type="scientific">Virgibacillus kapii</name>
    <dbReference type="NCBI Taxonomy" id="1638645"/>
    <lineage>
        <taxon>Bacteria</taxon>
        <taxon>Bacillati</taxon>
        <taxon>Bacillota</taxon>
        <taxon>Bacilli</taxon>
        <taxon>Bacillales</taxon>
        <taxon>Bacillaceae</taxon>
        <taxon>Virgibacillus</taxon>
    </lineage>
</organism>
<protein>
    <submittedName>
        <fullName evidence="1">Uncharacterized protein</fullName>
    </submittedName>
</protein>
<dbReference type="Proteomes" id="UP000634435">
    <property type="component" value="Unassembled WGS sequence"/>
</dbReference>
<evidence type="ECO:0000313" key="1">
    <source>
        <dbReference type="EMBL" id="GGJ49955.1"/>
    </source>
</evidence>
<dbReference type="EMBL" id="BMPN01000001">
    <property type="protein sequence ID" value="GGJ49955.1"/>
    <property type="molecule type" value="Genomic_DNA"/>
</dbReference>
<sequence>MACFHFLKPELLSEDVMESLDNERMIVTLVRFFYIPIAQSNRIADFFQLLFSPNIT</sequence>
<gene>
    <name evidence="1" type="ORF">GCM10007111_10200</name>
</gene>
<keyword evidence="2" id="KW-1185">Reference proteome</keyword>